<gene>
    <name evidence="1" type="ORF">FA95DRAFT_856846</name>
</gene>
<dbReference type="EMBL" id="MU275872">
    <property type="protein sequence ID" value="KAI0049489.1"/>
    <property type="molecule type" value="Genomic_DNA"/>
</dbReference>
<name>A0ACB8RZ40_9AGAM</name>
<accession>A0ACB8RZ40</accession>
<reference evidence="1" key="1">
    <citation type="submission" date="2021-02" db="EMBL/GenBank/DDBJ databases">
        <authorList>
            <consortium name="DOE Joint Genome Institute"/>
            <person name="Ahrendt S."/>
            <person name="Looney B.P."/>
            <person name="Miyauchi S."/>
            <person name="Morin E."/>
            <person name="Drula E."/>
            <person name="Courty P.E."/>
            <person name="Chicoki N."/>
            <person name="Fauchery L."/>
            <person name="Kohler A."/>
            <person name="Kuo A."/>
            <person name="Labutti K."/>
            <person name="Pangilinan J."/>
            <person name="Lipzen A."/>
            <person name="Riley R."/>
            <person name="Andreopoulos W."/>
            <person name="He G."/>
            <person name="Johnson J."/>
            <person name="Barry K.W."/>
            <person name="Grigoriev I.V."/>
            <person name="Nagy L."/>
            <person name="Hibbett D."/>
            <person name="Henrissat B."/>
            <person name="Matheny P.B."/>
            <person name="Labbe J."/>
            <person name="Martin F."/>
        </authorList>
    </citation>
    <scope>NUCLEOTIDE SEQUENCE</scope>
    <source>
        <strain evidence="1">FP105234-sp</strain>
    </source>
</reference>
<evidence type="ECO:0000313" key="2">
    <source>
        <dbReference type="Proteomes" id="UP000814033"/>
    </source>
</evidence>
<keyword evidence="2" id="KW-1185">Reference proteome</keyword>
<sequence>MAWPVTSRRNTRKLLASPTPRCVLFVLSLLSLSLCALCSSSRSGLSRGRKMRGNVGNMMSTEQDPANQPRRRLSVRTADRLVLLTVTSTASIYSHGSGMLPAGRYVYDHGASKRRSTPIDAPQAQHDNRQHDAATVIA</sequence>
<organism evidence="1 2">
    <name type="scientific">Auriscalpium vulgare</name>
    <dbReference type="NCBI Taxonomy" id="40419"/>
    <lineage>
        <taxon>Eukaryota</taxon>
        <taxon>Fungi</taxon>
        <taxon>Dikarya</taxon>
        <taxon>Basidiomycota</taxon>
        <taxon>Agaricomycotina</taxon>
        <taxon>Agaricomycetes</taxon>
        <taxon>Russulales</taxon>
        <taxon>Auriscalpiaceae</taxon>
        <taxon>Auriscalpium</taxon>
    </lineage>
</organism>
<proteinExistence type="predicted"/>
<reference evidence="1" key="2">
    <citation type="journal article" date="2022" name="New Phytol.">
        <title>Evolutionary transition to the ectomycorrhizal habit in the genomes of a hyperdiverse lineage of mushroom-forming fungi.</title>
        <authorList>
            <person name="Looney B."/>
            <person name="Miyauchi S."/>
            <person name="Morin E."/>
            <person name="Drula E."/>
            <person name="Courty P.E."/>
            <person name="Kohler A."/>
            <person name="Kuo A."/>
            <person name="LaButti K."/>
            <person name="Pangilinan J."/>
            <person name="Lipzen A."/>
            <person name="Riley R."/>
            <person name="Andreopoulos W."/>
            <person name="He G."/>
            <person name="Johnson J."/>
            <person name="Nolan M."/>
            <person name="Tritt A."/>
            <person name="Barry K.W."/>
            <person name="Grigoriev I.V."/>
            <person name="Nagy L.G."/>
            <person name="Hibbett D."/>
            <person name="Henrissat B."/>
            <person name="Matheny P.B."/>
            <person name="Labbe J."/>
            <person name="Martin F.M."/>
        </authorList>
    </citation>
    <scope>NUCLEOTIDE SEQUENCE</scope>
    <source>
        <strain evidence="1">FP105234-sp</strain>
    </source>
</reference>
<comment type="caution">
    <text evidence="1">The sequence shown here is derived from an EMBL/GenBank/DDBJ whole genome shotgun (WGS) entry which is preliminary data.</text>
</comment>
<evidence type="ECO:0000313" key="1">
    <source>
        <dbReference type="EMBL" id="KAI0049489.1"/>
    </source>
</evidence>
<protein>
    <submittedName>
        <fullName evidence="1">Uncharacterized protein</fullName>
    </submittedName>
</protein>
<dbReference type="Proteomes" id="UP000814033">
    <property type="component" value="Unassembled WGS sequence"/>
</dbReference>